<dbReference type="InterPro" id="IPR000073">
    <property type="entry name" value="AB_hydrolase_1"/>
</dbReference>
<dbReference type="GO" id="GO:0005524">
    <property type="term" value="F:ATP binding"/>
    <property type="evidence" value="ECO:0007669"/>
    <property type="project" value="UniProtKB-KW"/>
</dbReference>
<dbReference type="GO" id="GO:0005829">
    <property type="term" value="C:cytosol"/>
    <property type="evidence" value="ECO:0007669"/>
    <property type="project" value="UniProtKB-SubCell"/>
</dbReference>
<feature type="domain" description="VIP1 N-terminal" evidence="7">
    <location>
        <begin position="23"/>
        <end position="108"/>
    </location>
</feature>
<dbReference type="InterPro" id="IPR037446">
    <property type="entry name" value="His_Pase_VIP1"/>
</dbReference>
<dbReference type="EC" id="2.7.4.24" evidence="4"/>
<keyword evidence="4" id="KW-0418">Kinase</keyword>
<dbReference type="GO" id="GO:0033857">
    <property type="term" value="F:5-diphosphoinositol pentakisphosphate 1-kinase activity"/>
    <property type="evidence" value="ECO:0007669"/>
    <property type="project" value="TreeGrafter"/>
</dbReference>
<keyword evidence="1" id="KW-0597">Phosphoprotein</keyword>
<dbReference type="AlphaFoldDB" id="A0A813FP43"/>
<evidence type="ECO:0000313" key="9">
    <source>
        <dbReference type="Proteomes" id="UP000654075"/>
    </source>
</evidence>
<reference evidence="8" key="1">
    <citation type="submission" date="2021-02" db="EMBL/GenBank/DDBJ databases">
        <authorList>
            <person name="Dougan E. K."/>
            <person name="Rhodes N."/>
            <person name="Thang M."/>
            <person name="Chan C."/>
        </authorList>
    </citation>
    <scope>NUCLEOTIDE SEQUENCE</scope>
</reference>
<dbReference type="SUPFAM" id="SSF56059">
    <property type="entry name" value="Glutathione synthetase ATP-binding domain-like"/>
    <property type="match status" value="1"/>
</dbReference>
<comment type="catalytic activity">
    <reaction evidence="3">
        <text>1D-myo-inositol hexakisphosphate + ATP = 1-diphospho-1D-myo-inositol 2,3,4,5,6-pentakisphosphate + ADP</text>
        <dbReference type="Rhea" id="RHEA:37459"/>
        <dbReference type="ChEBI" id="CHEBI:30616"/>
        <dbReference type="ChEBI" id="CHEBI:58130"/>
        <dbReference type="ChEBI" id="CHEBI:74946"/>
        <dbReference type="ChEBI" id="CHEBI:456216"/>
        <dbReference type="EC" id="2.7.4.24"/>
    </reaction>
    <physiologicalReaction direction="left-to-right" evidence="3">
        <dbReference type="Rhea" id="RHEA:37460"/>
    </physiologicalReaction>
</comment>
<comment type="similarity">
    <text evidence="4">Belongs to the histidine acid phosphatase family. VIP1 subfamily.</text>
</comment>
<dbReference type="PANTHER" id="PTHR12750">
    <property type="entry name" value="DIPHOSPHOINOSITOL PENTAKISPHOSPHATE KINASE"/>
    <property type="match status" value="1"/>
</dbReference>
<keyword evidence="4" id="KW-0808">Transferase</keyword>
<evidence type="ECO:0000259" key="7">
    <source>
        <dbReference type="Pfam" id="PF18086"/>
    </source>
</evidence>
<organism evidence="8 9">
    <name type="scientific">Polarella glacialis</name>
    <name type="common">Dinoflagellate</name>
    <dbReference type="NCBI Taxonomy" id="89957"/>
    <lineage>
        <taxon>Eukaryota</taxon>
        <taxon>Sar</taxon>
        <taxon>Alveolata</taxon>
        <taxon>Dinophyceae</taxon>
        <taxon>Suessiales</taxon>
        <taxon>Suessiaceae</taxon>
        <taxon>Polarella</taxon>
    </lineage>
</organism>
<dbReference type="Gene3D" id="3.40.50.11950">
    <property type="match status" value="1"/>
</dbReference>
<dbReference type="GO" id="GO:0000828">
    <property type="term" value="F:inositol hexakisphosphate kinase activity"/>
    <property type="evidence" value="ECO:0007669"/>
    <property type="project" value="TreeGrafter"/>
</dbReference>
<comment type="catalytic activity">
    <reaction evidence="2">
        <text>5-diphospho-1D-myo-inositol 1,2,3,4,6-pentakisphosphate + ATP + H(+) = 1,5-bis(diphospho)-1D-myo-inositol 2,3,4,6-tetrakisphosphate + ADP</text>
        <dbReference type="Rhea" id="RHEA:10276"/>
        <dbReference type="ChEBI" id="CHEBI:15378"/>
        <dbReference type="ChEBI" id="CHEBI:30616"/>
        <dbReference type="ChEBI" id="CHEBI:58628"/>
        <dbReference type="ChEBI" id="CHEBI:77983"/>
        <dbReference type="ChEBI" id="CHEBI:456216"/>
        <dbReference type="EC" id="2.7.4.24"/>
    </reaction>
    <physiologicalReaction direction="left-to-right" evidence="2">
        <dbReference type="Rhea" id="RHEA:10277"/>
    </physiologicalReaction>
</comment>
<dbReference type="GO" id="GO:0032958">
    <property type="term" value="P:inositol phosphate biosynthetic process"/>
    <property type="evidence" value="ECO:0007669"/>
    <property type="project" value="TreeGrafter"/>
</dbReference>
<feature type="domain" description="AB hydrolase-1" evidence="5">
    <location>
        <begin position="364"/>
        <end position="464"/>
    </location>
</feature>
<evidence type="ECO:0000259" key="6">
    <source>
        <dbReference type="Pfam" id="PF08443"/>
    </source>
</evidence>
<evidence type="ECO:0000256" key="4">
    <source>
        <dbReference type="RuleBase" id="RU365032"/>
    </source>
</evidence>
<evidence type="ECO:0000313" key="8">
    <source>
        <dbReference type="EMBL" id="CAE8612391.1"/>
    </source>
</evidence>
<comment type="function">
    <text evidence="4">Bifunctional inositol kinase that acts in concert with the IP6K kinases to synthesize the diphosphate group-containing inositol pyrophosphates diphosphoinositol pentakisphosphate, PP-InsP5, and bis-diphosphoinositol tetrakisphosphate, (PP)2-InsP4. PP-InsP5 and (PP)2-InsP4, also respectively called InsP7 and InsP8, may regulate a variety of cellular processes, including apoptosis, vesicle trafficking, cytoskeletal dynamics, and exocytosis. Phosphorylates inositol hexakisphosphate (InsP6).</text>
</comment>
<keyword evidence="4" id="KW-0547">Nucleotide-binding</keyword>
<dbReference type="Gene3D" id="3.30.470.20">
    <property type="entry name" value="ATP-grasp fold, B domain"/>
    <property type="match status" value="1"/>
</dbReference>
<dbReference type="Pfam" id="PF08443">
    <property type="entry name" value="RimK"/>
    <property type="match status" value="1"/>
</dbReference>
<dbReference type="PANTHER" id="PTHR12750:SF9">
    <property type="entry name" value="INOSITOL HEXAKISPHOSPHATE AND DIPHOSPHOINOSITOL-PENTAKISPHOSPHATE KINASE"/>
    <property type="match status" value="1"/>
</dbReference>
<evidence type="ECO:0000259" key="5">
    <source>
        <dbReference type="Pfam" id="PF00561"/>
    </source>
</evidence>
<dbReference type="InterPro" id="IPR013651">
    <property type="entry name" value="ATP-grasp_RimK-type"/>
</dbReference>
<dbReference type="Proteomes" id="UP000654075">
    <property type="component" value="Unassembled WGS sequence"/>
</dbReference>
<keyword evidence="4" id="KW-0067">ATP-binding</keyword>
<dbReference type="OrthoDB" id="18042at2759"/>
<feature type="domain" description="ATP-grasp fold RimK-type" evidence="6">
    <location>
        <begin position="222"/>
        <end position="315"/>
    </location>
</feature>
<dbReference type="Gene3D" id="3.40.50.1820">
    <property type="entry name" value="alpha/beta hydrolase"/>
    <property type="match status" value="1"/>
</dbReference>
<dbReference type="InterPro" id="IPR040557">
    <property type="entry name" value="VIP1_N"/>
</dbReference>
<dbReference type="FunFam" id="3.30.470.20:FF:000036">
    <property type="entry name" value="Inositol hexakisphosphate and diphosphoinositol-pentakisphosphate kinase"/>
    <property type="match status" value="1"/>
</dbReference>
<dbReference type="Pfam" id="PF18086">
    <property type="entry name" value="PPIP5K2_N"/>
    <property type="match status" value="1"/>
</dbReference>
<gene>
    <name evidence="8" type="ORF">PGLA1383_LOCUS30188</name>
</gene>
<sequence length="657" mass="72213">MKGKIPRSPVLGPQKSPNRPVLSLGVCCMASKASSAPMQSILRRLEMSGDFLIEVFNEETILEEPVEAWPIVDWLIAFESTGFPLDKCIEYCKLRNPRCINNVEDQVWIKSRAMVYKTLTEWCIPCPDHVIVDHSKVQPHGPDELEENDNFIIFNGKKISKPFVEKPEDGNRHDIWIYYPRSIGGGAKKLFRKVKDKSSEFDANQNEIRRDGVYIYEPFLPTQGTDIKVYTVGAGYVHAEARKAPTVDGKVQRSKDGKEIRYPVVLTQGEKAISAFIVKAFRQNICGFDILRTDGGSYVCDVNGWSFVKGNQKYYNVRSIWQCFGVLHKHMQSSWRRAGIRVGRCPTTSGALRFVRREGTVGVPVLALPGAAGRAEHVIFDGPSSCAGAWTTVALDWPGSGESTDAWPRWSTKGLAALVLEVLDAFGWPRVIIIGHSLGSMVAMHLVADPRVLGVVLLAPSPGLLPCLRAGIWPLPLYSVLVLTLCALSLCNPLAVQAASRSDLNRAWLLHGLEGRSLCAEGLAAAQEASRPRSDAPGGLVVWLQRRLGDLAALIAVLTHNWQMPLNLSPSAYLAVLWGSQDALIDARASRLAADLLEESGAEVHVQVSPESGHFLRWGAPGLVATVLRDVQSGIQPPKTLAQIPIPTDRVQIPILQ</sequence>
<keyword evidence="9" id="KW-1185">Reference proteome</keyword>
<proteinExistence type="inferred from homology"/>
<protein>
    <recommendedName>
        <fullName evidence="4">Inositol hexakisphosphate and diphosphoinositol-pentakisphosphate kinase</fullName>
        <ecNumber evidence="4">2.7.4.24</ecNumber>
    </recommendedName>
</protein>
<dbReference type="Pfam" id="PF00561">
    <property type="entry name" value="Abhydrolase_1"/>
    <property type="match status" value="1"/>
</dbReference>
<name>A0A813FP43_POLGL</name>
<evidence type="ECO:0000256" key="1">
    <source>
        <dbReference type="ARBA" id="ARBA00022553"/>
    </source>
</evidence>
<dbReference type="GO" id="GO:0006020">
    <property type="term" value="P:inositol metabolic process"/>
    <property type="evidence" value="ECO:0007669"/>
    <property type="project" value="TreeGrafter"/>
</dbReference>
<comment type="caution">
    <text evidence="8">The sequence shown here is derived from an EMBL/GenBank/DDBJ whole genome shotgun (WGS) entry which is preliminary data.</text>
</comment>
<evidence type="ECO:0000256" key="2">
    <source>
        <dbReference type="ARBA" id="ARBA00033696"/>
    </source>
</evidence>
<comment type="subcellular location">
    <subcellularLocation>
        <location evidence="4">Cytoplasm</location>
        <location evidence="4">Cytosol</location>
    </subcellularLocation>
</comment>
<accession>A0A813FP43</accession>
<dbReference type="EMBL" id="CAJNNV010025114">
    <property type="protein sequence ID" value="CAE8612391.1"/>
    <property type="molecule type" value="Genomic_DNA"/>
</dbReference>
<dbReference type="SUPFAM" id="SSF53474">
    <property type="entry name" value="alpha/beta-Hydrolases"/>
    <property type="match status" value="1"/>
</dbReference>
<evidence type="ECO:0000256" key="3">
    <source>
        <dbReference type="ARBA" id="ARBA00034629"/>
    </source>
</evidence>
<keyword evidence="4" id="KW-0963">Cytoplasm</keyword>
<dbReference type="InterPro" id="IPR029058">
    <property type="entry name" value="AB_hydrolase_fold"/>
</dbReference>